<dbReference type="InterPro" id="IPR009057">
    <property type="entry name" value="Homeodomain-like_sf"/>
</dbReference>
<feature type="DNA-binding region" description="H-T-H motif" evidence="2">
    <location>
        <begin position="40"/>
        <end position="59"/>
    </location>
</feature>
<keyword evidence="5" id="KW-1185">Reference proteome</keyword>
<keyword evidence="1 2" id="KW-0238">DNA-binding</keyword>
<evidence type="ECO:0000259" key="3">
    <source>
        <dbReference type="PROSITE" id="PS50977"/>
    </source>
</evidence>
<sequence>MSSPTRWAGVPLADRRAERRSQLVAAAFEIFGTQGESGLSVRSVCRACEFNSRYFYESFADTDELLGAVYDEAAEEMSAVLEAAIAAAGDSAAERTRAGIRTVLGFGSADPRRGRVLFTEARTNPVLIVRRAATQDLLLRTTLAGGASHDHPTSSRVRAAMFTGAMVELALQWLSGNLGDDLDAVVDQAVASLARR</sequence>
<dbReference type="InterPro" id="IPR050624">
    <property type="entry name" value="HTH-type_Tx_Regulator"/>
</dbReference>
<dbReference type="Gene3D" id="1.10.357.10">
    <property type="entry name" value="Tetracycline Repressor, domain 2"/>
    <property type="match status" value="1"/>
</dbReference>
<evidence type="ECO:0000256" key="1">
    <source>
        <dbReference type="ARBA" id="ARBA00023125"/>
    </source>
</evidence>
<dbReference type="InterPro" id="IPR001647">
    <property type="entry name" value="HTH_TetR"/>
</dbReference>
<dbReference type="Pfam" id="PF00440">
    <property type="entry name" value="TetR_N"/>
    <property type="match status" value="1"/>
</dbReference>
<dbReference type="SUPFAM" id="SSF46689">
    <property type="entry name" value="Homeodomain-like"/>
    <property type="match status" value="1"/>
</dbReference>
<organism evidence="4 5">
    <name type="scientific">Gordonia asplenii</name>
    <dbReference type="NCBI Taxonomy" id="2725283"/>
    <lineage>
        <taxon>Bacteria</taxon>
        <taxon>Bacillati</taxon>
        <taxon>Actinomycetota</taxon>
        <taxon>Actinomycetes</taxon>
        <taxon>Mycobacteriales</taxon>
        <taxon>Gordoniaceae</taxon>
        <taxon>Gordonia</taxon>
    </lineage>
</organism>
<dbReference type="GO" id="GO:0003677">
    <property type="term" value="F:DNA binding"/>
    <property type="evidence" value="ECO:0007669"/>
    <property type="project" value="UniProtKB-UniRule"/>
</dbReference>
<comment type="caution">
    <text evidence="4">The sequence shown here is derived from an EMBL/GenBank/DDBJ whole genome shotgun (WGS) entry which is preliminary data.</text>
</comment>
<dbReference type="AlphaFoldDB" id="A0A848KTS9"/>
<dbReference type="PANTHER" id="PTHR43479">
    <property type="entry name" value="ACREF/ENVCD OPERON REPRESSOR-RELATED"/>
    <property type="match status" value="1"/>
</dbReference>
<accession>A0A848KTS9</accession>
<gene>
    <name evidence="4" type="ORF">HH308_12880</name>
</gene>
<dbReference type="EMBL" id="JABBNB010000011">
    <property type="protein sequence ID" value="NMO02106.1"/>
    <property type="molecule type" value="Genomic_DNA"/>
</dbReference>
<dbReference type="PROSITE" id="PS50977">
    <property type="entry name" value="HTH_TETR_2"/>
    <property type="match status" value="1"/>
</dbReference>
<dbReference type="Proteomes" id="UP000550729">
    <property type="component" value="Unassembled WGS sequence"/>
</dbReference>
<reference evidence="4 5" key="1">
    <citation type="submission" date="2020-04" db="EMBL/GenBank/DDBJ databases">
        <title>Gordonia sp. nov. TBRC 11910.</title>
        <authorList>
            <person name="Suriyachadkun C."/>
        </authorList>
    </citation>
    <scope>NUCLEOTIDE SEQUENCE [LARGE SCALE GENOMIC DNA]</scope>
    <source>
        <strain evidence="4 5">TBRC 11910</strain>
    </source>
</reference>
<feature type="domain" description="HTH tetR-type" evidence="3">
    <location>
        <begin position="17"/>
        <end position="77"/>
    </location>
</feature>
<dbReference type="RefSeq" id="WP_170194602.1">
    <property type="nucleotide sequence ID" value="NZ_JABBNB010000011.1"/>
</dbReference>
<dbReference type="PANTHER" id="PTHR43479:SF11">
    <property type="entry name" value="ACREF_ENVCD OPERON REPRESSOR-RELATED"/>
    <property type="match status" value="1"/>
</dbReference>
<evidence type="ECO:0000256" key="2">
    <source>
        <dbReference type="PROSITE-ProRule" id="PRU00335"/>
    </source>
</evidence>
<evidence type="ECO:0000313" key="4">
    <source>
        <dbReference type="EMBL" id="NMO02106.1"/>
    </source>
</evidence>
<proteinExistence type="predicted"/>
<protein>
    <submittedName>
        <fullName evidence="4">TetR/AcrR family transcriptional regulator</fullName>
    </submittedName>
</protein>
<name>A0A848KTS9_9ACTN</name>
<evidence type="ECO:0000313" key="5">
    <source>
        <dbReference type="Proteomes" id="UP000550729"/>
    </source>
</evidence>